<dbReference type="HOGENOM" id="CLU_580401_0_0_1"/>
<dbReference type="STRING" id="6669.E9HFL4"/>
<dbReference type="AlphaFoldDB" id="E9HFL4"/>
<evidence type="ECO:0000313" key="2">
    <source>
        <dbReference type="EMBL" id="EFX69485.1"/>
    </source>
</evidence>
<reference evidence="2 3" key="1">
    <citation type="journal article" date="2011" name="Science">
        <title>The ecoresponsive genome of Daphnia pulex.</title>
        <authorList>
            <person name="Colbourne J.K."/>
            <person name="Pfrender M.E."/>
            <person name="Gilbert D."/>
            <person name="Thomas W.K."/>
            <person name="Tucker A."/>
            <person name="Oakley T.H."/>
            <person name="Tokishita S."/>
            <person name="Aerts A."/>
            <person name="Arnold G.J."/>
            <person name="Basu M.K."/>
            <person name="Bauer D.J."/>
            <person name="Caceres C.E."/>
            <person name="Carmel L."/>
            <person name="Casola C."/>
            <person name="Choi J.H."/>
            <person name="Detter J.C."/>
            <person name="Dong Q."/>
            <person name="Dusheyko S."/>
            <person name="Eads B.D."/>
            <person name="Frohlich T."/>
            <person name="Geiler-Samerotte K.A."/>
            <person name="Gerlach D."/>
            <person name="Hatcher P."/>
            <person name="Jogdeo S."/>
            <person name="Krijgsveld J."/>
            <person name="Kriventseva E.V."/>
            <person name="Kultz D."/>
            <person name="Laforsch C."/>
            <person name="Lindquist E."/>
            <person name="Lopez J."/>
            <person name="Manak J.R."/>
            <person name="Muller J."/>
            <person name="Pangilinan J."/>
            <person name="Patwardhan R.P."/>
            <person name="Pitluck S."/>
            <person name="Pritham E.J."/>
            <person name="Rechtsteiner A."/>
            <person name="Rho M."/>
            <person name="Rogozin I.B."/>
            <person name="Sakarya O."/>
            <person name="Salamov A."/>
            <person name="Schaack S."/>
            <person name="Shapiro H."/>
            <person name="Shiga Y."/>
            <person name="Skalitzky C."/>
            <person name="Smith Z."/>
            <person name="Souvorov A."/>
            <person name="Sung W."/>
            <person name="Tang Z."/>
            <person name="Tsuchiya D."/>
            <person name="Tu H."/>
            <person name="Vos H."/>
            <person name="Wang M."/>
            <person name="Wolf Y.I."/>
            <person name="Yamagata H."/>
            <person name="Yamada T."/>
            <person name="Ye Y."/>
            <person name="Shaw J.R."/>
            <person name="Andrews J."/>
            <person name="Crease T.J."/>
            <person name="Tang H."/>
            <person name="Lucas S.M."/>
            <person name="Robertson H.M."/>
            <person name="Bork P."/>
            <person name="Koonin E.V."/>
            <person name="Zdobnov E.M."/>
            <person name="Grigoriev I.V."/>
            <person name="Lynch M."/>
            <person name="Boore J.L."/>
        </authorList>
    </citation>
    <scope>NUCLEOTIDE SEQUENCE [LARGE SCALE GENOMIC DNA]</scope>
</reference>
<feature type="compositionally biased region" description="Polar residues" evidence="1">
    <location>
        <begin position="1"/>
        <end position="11"/>
    </location>
</feature>
<dbReference type="InParanoid" id="E9HFL4"/>
<evidence type="ECO:0000313" key="3">
    <source>
        <dbReference type="Proteomes" id="UP000000305"/>
    </source>
</evidence>
<feature type="compositionally biased region" description="Basic and acidic residues" evidence="1">
    <location>
        <begin position="12"/>
        <end position="44"/>
    </location>
</feature>
<keyword evidence="3" id="KW-1185">Reference proteome</keyword>
<gene>
    <name evidence="2" type="ORF">DAPPUDRAFT_258565</name>
</gene>
<feature type="region of interest" description="Disordered" evidence="1">
    <location>
        <begin position="1"/>
        <end position="64"/>
    </location>
</feature>
<organism evidence="2 3">
    <name type="scientific">Daphnia pulex</name>
    <name type="common">Water flea</name>
    <dbReference type="NCBI Taxonomy" id="6669"/>
    <lineage>
        <taxon>Eukaryota</taxon>
        <taxon>Metazoa</taxon>
        <taxon>Ecdysozoa</taxon>
        <taxon>Arthropoda</taxon>
        <taxon>Crustacea</taxon>
        <taxon>Branchiopoda</taxon>
        <taxon>Diplostraca</taxon>
        <taxon>Cladocera</taxon>
        <taxon>Anomopoda</taxon>
        <taxon>Daphniidae</taxon>
        <taxon>Daphnia</taxon>
    </lineage>
</organism>
<sequence>MSGPSSPTPSETKARALRSRERRDVLEIFDDRAMGSDDDPHFPEDFNGFDDDSSSRRGGRYRGRSPSRMLSWLLALWMSFLASALIVCGSFELQCPKVDESMIRHLKNAKSDRMDNHKVEFVEKAWLSSQYHVMDAMRPLIHLWINLSDTSPLMGEAESALQLLGGAFVYISKMRRFNVMRQVAPKMTPLLDDPRISRLFGNKFLDAMVKEVEEEHNLAKIGRAGGPSDRSWSSVNDHWGNSRVFLGCDRGHSFGGNRYHPFSGHTPQYRQHPRGQQSRSGVTNVHGFKRLDARPSSFSLNSLLMGVTDRSVCQRMERAVVNLCVLDSTTTCADIQRLLCMLETPEVLCVSCVCPHSEISGEGTQGRGDFGPGMPLLAVPDLVSSSSRVGSGCSTGHQTSSESVVVERVGGSSAQQFANSVPSGMAKGPITSLFPDVTAFEDVTAIRLIVSGTGANEPDNLFKASIISVVR</sequence>
<protein>
    <submittedName>
        <fullName evidence="2">Uncharacterized protein</fullName>
    </submittedName>
</protein>
<proteinExistence type="predicted"/>
<dbReference type="PhylomeDB" id="E9HFL4"/>
<accession>E9HFL4</accession>
<name>E9HFL4_DAPPU</name>
<dbReference type="Proteomes" id="UP000000305">
    <property type="component" value="Unassembled WGS sequence"/>
</dbReference>
<dbReference type="EMBL" id="GL732636">
    <property type="protein sequence ID" value="EFX69485.1"/>
    <property type="molecule type" value="Genomic_DNA"/>
</dbReference>
<dbReference type="KEGG" id="dpx:DAPPUDRAFT_258565"/>
<evidence type="ECO:0000256" key="1">
    <source>
        <dbReference type="SAM" id="MobiDB-lite"/>
    </source>
</evidence>